<feature type="compositionally biased region" description="Polar residues" evidence="1">
    <location>
        <begin position="20"/>
        <end position="42"/>
    </location>
</feature>
<dbReference type="AlphaFoldDB" id="A0A284RBR0"/>
<feature type="compositionally biased region" description="Acidic residues" evidence="1">
    <location>
        <begin position="568"/>
        <end position="577"/>
    </location>
</feature>
<feature type="region of interest" description="Disordered" evidence="1">
    <location>
        <begin position="1"/>
        <end position="42"/>
    </location>
</feature>
<dbReference type="SUPFAM" id="SSF81296">
    <property type="entry name" value="E set domains"/>
    <property type="match status" value="1"/>
</dbReference>
<feature type="compositionally biased region" description="Polar residues" evidence="1">
    <location>
        <begin position="601"/>
        <end position="612"/>
    </location>
</feature>
<proteinExistence type="predicted"/>
<feature type="domain" description="Arrestin C-terminal-like" evidence="2">
    <location>
        <begin position="371"/>
        <end position="531"/>
    </location>
</feature>
<dbReference type="InterPro" id="IPR014752">
    <property type="entry name" value="Arrestin-like_C"/>
</dbReference>
<dbReference type="SMART" id="SM01017">
    <property type="entry name" value="Arrestin_C"/>
    <property type="match status" value="1"/>
</dbReference>
<sequence length="934" mass="101237">MSSISTSSTVGLGIKFPPSRHSSFDTSEESTQALGLPHSSNMDAECATHSQQFPGSQVGSLRSNYSMKGLLEAENGGAMVELDMCGGTSGFKTGQRIVMNTDSLVHDTIRRTSLPHDSNLVSSAEENALSRHGTLLSVGVTAGRNAAELKSILGNANSRLKPGAALIPSSTRTSQGDKTSLEQAKPRARVEVDIILYSKTCVQGGFLRGQVKIRIRKPGRKESAVLVSGGKIRVVGFECINGEDDRHTFYQTSTLLSDVCSSFDEMLGTVPDDEGFAKIKEGVFVFPFSMALPLDGDVGNPKGMLHPHSGITVRYIAMFSIKVKESDTGKRSIAHFYRDCEIWPRLNPSTILAPALVPLQAHVTKSIFMGGCGKVTLSASLHRLHWVAGQQCCVKARVTNHTKKTIKSLTLSLFRSTVIFKPRPYLDVEGVNVEQDPDACQTTTTEKQVAESTLQMGQHGSRGHASAKGWWTGVPPGDEQEFCHFILIPPDALTMPRGRLLEEEYTLRVFVSAGPLGSDVHVKLPIKIINFLSIDPPPTYPLPTGDGPIDAQRPIHDSKKRNSNALDSLDEYEDEVYSDDHSDYVPSEEAAIDSNDPYDGISSNEHSTTAATQDDRLQGGNLSIYDDTDEVVQHAITSASIDSRYAEHGNRFADLYYASMQEDLNAAVLQPLEEEAMDPYSATPRPPSEEPQPELAKGPSSFAQRVEEKLRAAGAEGRLNRLDTSLCDEPLEPAESEPATEDSSTRDSYFRPRTEIPDEVDEQNSQPVPSPLGIQRPTSSHSSASNSGSDCSNRSPQSSQTSCSSADVRDAEKLVPVSTEPVHRPEDRLPKPSTSAPVLKTRARGSTVSQVAAQIEKQFNSSSSTTPPINKATPGEDTLKLSTAARPLPVPLTDMHTTASPKKSAIGSATSVKDKIRELEQKAREMDMESTEPL</sequence>
<feature type="compositionally biased region" description="Basic and acidic residues" evidence="1">
    <location>
        <begin position="821"/>
        <end position="830"/>
    </location>
</feature>
<dbReference type="EMBL" id="FUEG01000006">
    <property type="protein sequence ID" value="SJL06180.1"/>
    <property type="molecule type" value="Genomic_DNA"/>
</dbReference>
<protein>
    <recommendedName>
        <fullName evidence="2">Arrestin C-terminal-like domain-containing protein</fullName>
    </recommendedName>
</protein>
<dbReference type="OMA" id="DAECATH"/>
<evidence type="ECO:0000256" key="1">
    <source>
        <dbReference type="SAM" id="MobiDB-lite"/>
    </source>
</evidence>
<reference evidence="4" key="1">
    <citation type="journal article" date="2017" name="Nat. Ecol. Evol.">
        <title>Genome expansion and lineage-specific genetic innovations in the forest pathogenic fungi Armillaria.</title>
        <authorList>
            <person name="Sipos G."/>
            <person name="Prasanna A.N."/>
            <person name="Walter M.C."/>
            <person name="O'Connor E."/>
            <person name="Balint B."/>
            <person name="Krizsan K."/>
            <person name="Kiss B."/>
            <person name="Hess J."/>
            <person name="Varga T."/>
            <person name="Slot J."/>
            <person name="Riley R."/>
            <person name="Boka B."/>
            <person name="Rigling D."/>
            <person name="Barry K."/>
            <person name="Lee J."/>
            <person name="Mihaltcheva S."/>
            <person name="LaButti K."/>
            <person name="Lipzen A."/>
            <person name="Waldron R."/>
            <person name="Moloney N.M."/>
            <person name="Sperisen C."/>
            <person name="Kredics L."/>
            <person name="Vagvoelgyi C."/>
            <person name="Patrignani A."/>
            <person name="Fitzpatrick D."/>
            <person name="Nagy I."/>
            <person name="Doyle S."/>
            <person name="Anderson J.B."/>
            <person name="Grigoriev I.V."/>
            <person name="Gueldener U."/>
            <person name="Muensterkoetter M."/>
            <person name="Nagy L.G."/>
        </authorList>
    </citation>
    <scope>NUCLEOTIDE SEQUENCE [LARGE SCALE GENOMIC DNA]</scope>
    <source>
        <strain evidence="4">C18/9</strain>
    </source>
</reference>
<feature type="compositionally biased region" description="Polar residues" evidence="1">
    <location>
        <begin position="895"/>
        <end position="911"/>
    </location>
</feature>
<name>A0A284RBR0_ARMOS</name>
<dbReference type="Proteomes" id="UP000219338">
    <property type="component" value="Unassembled WGS sequence"/>
</dbReference>
<dbReference type="Gene3D" id="2.60.40.640">
    <property type="match status" value="1"/>
</dbReference>
<evidence type="ECO:0000259" key="2">
    <source>
        <dbReference type="SMART" id="SM01017"/>
    </source>
</evidence>
<feature type="compositionally biased region" description="Basic and acidic residues" evidence="1">
    <location>
        <begin position="743"/>
        <end position="756"/>
    </location>
</feature>
<feature type="region of interest" description="Disordered" evidence="1">
    <location>
        <begin position="677"/>
        <end position="914"/>
    </location>
</feature>
<dbReference type="STRING" id="47428.A0A284RBR0"/>
<feature type="compositionally biased region" description="Polar residues" evidence="1">
    <location>
        <begin position="844"/>
        <end position="868"/>
    </location>
</feature>
<feature type="compositionally biased region" description="Low complexity" evidence="1">
    <location>
        <begin position="779"/>
        <end position="805"/>
    </location>
</feature>
<evidence type="ECO:0000313" key="4">
    <source>
        <dbReference type="Proteomes" id="UP000219338"/>
    </source>
</evidence>
<feature type="compositionally biased region" description="Acidic residues" evidence="1">
    <location>
        <begin position="729"/>
        <end position="740"/>
    </location>
</feature>
<evidence type="ECO:0000313" key="3">
    <source>
        <dbReference type="EMBL" id="SJL06180.1"/>
    </source>
</evidence>
<organism evidence="3 4">
    <name type="scientific">Armillaria ostoyae</name>
    <name type="common">Armillaria root rot fungus</name>
    <dbReference type="NCBI Taxonomy" id="47428"/>
    <lineage>
        <taxon>Eukaryota</taxon>
        <taxon>Fungi</taxon>
        <taxon>Dikarya</taxon>
        <taxon>Basidiomycota</taxon>
        <taxon>Agaricomycotina</taxon>
        <taxon>Agaricomycetes</taxon>
        <taxon>Agaricomycetidae</taxon>
        <taxon>Agaricales</taxon>
        <taxon>Marasmiineae</taxon>
        <taxon>Physalacriaceae</taxon>
        <taxon>Armillaria</taxon>
    </lineage>
</organism>
<dbReference type="InterPro" id="IPR014756">
    <property type="entry name" value="Ig_E-set"/>
</dbReference>
<feature type="compositionally biased region" description="Polar residues" evidence="1">
    <location>
        <begin position="1"/>
        <end position="10"/>
    </location>
</feature>
<keyword evidence="4" id="KW-1185">Reference proteome</keyword>
<dbReference type="InterPro" id="IPR011022">
    <property type="entry name" value="Arrestin_C-like"/>
</dbReference>
<dbReference type="OrthoDB" id="298939at2759"/>
<gene>
    <name evidence="3" type="ORF">ARMOST_09516</name>
</gene>
<feature type="region of interest" description="Disordered" evidence="1">
    <location>
        <begin position="537"/>
        <end position="622"/>
    </location>
</feature>
<dbReference type="Pfam" id="PF02752">
    <property type="entry name" value="Arrestin_C"/>
    <property type="match status" value="1"/>
</dbReference>
<accession>A0A284RBR0</accession>